<comment type="caution">
    <text evidence="2">The sequence shown here is derived from an EMBL/GenBank/DDBJ whole genome shotgun (WGS) entry which is preliminary data.</text>
</comment>
<protein>
    <submittedName>
        <fullName evidence="2">Uncharacterized protein</fullName>
    </submittedName>
</protein>
<organism evidence="2">
    <name type="scientific">Caldiarchaeum subterraneum</name>
    <dbReference type="NCBI Taxonomy" id="311458"/>
    <lineage>
        <taxon>Archaea</taxon>
        <taxon>Nitrososphaerota</taxon>
        <taxon>Candidatus Caldarchaeales</taxon>
        <taxon>Candidatus Caldarchaeaceae</taxon>
        <taxon>Candidatus Caldarchaeum</taxon>
    </lineage>
</organism>
<dbReference type="AlphaFoldDB" id="A0A7C4I2T2"/>
<evidence type="ECO:0000313" key="2">
    <source>
        <dbReference type="EMBL" id="HGN89887.1"/>
    </source>
</evidence>
<proteinExistence type="predicted"/>
<dbReference type="EMBL" id="DTAD01000023">
    <property type="protein sequence ID" value="HGN89887.1"/>
    <property type="molecule type" value="Genomic_DNA"/>
</dbReference>
<sequence length="107" mass="12095">MKCDVCGESVPYLLLRLDKPRCPKGHELGVWVACGNSEESHVYLWREGMKCPYCGDEKYQPMSRGVKVKCLNMGPSGPCNYPYYTWLEDGPPCHMNHLSKIAVVKNA</sequence>
<reference evidence="2" key="1">
    <citation type="journal article" date="2020" name="mSystems">
        <title>Genome- and Community-Level Interaction Insights into Carbon Utilization and Element Cycling Functions of Hydrothermarchaeota in Hydrothermal Sediment.</title>
        <authorList>
            <person name="Zhou Z."/>
            <person name="Liu Y."/>
            <person name="Xu W."/>
            <person name="Pan J."/>
            <person name="Luo Z.H."/>
            <person name="Li M."/>
        </authorList>
    </citation>
    <scope>NUCLEOTIDE SEQUENCE [LARGE SCALE GENOMIC DNA]</scope>
    <source>
        <strain evidence="2">SpSt-613</strain>
        <strain evidence="1">SpSt-669</strain>
    </source>
</reference>
<gene>
    <name evidence="2" type="ORF">ENT82_02000</name>
    <name evidence="1" type="ORF">ENU43_00010</name>
</gene>
<evidence type="ECO:0000313" key="1">
    <source>
        <dbReference type="EMBL" id="HGL40045.1"/>
    </source>
</evidence>
<name>A0A7C4I2T2_CALS0</name>
<accession>A0A7C4I2T2</accession>
<dbReference type="EMBL" id="DTCM01000001">
    <property type="protein sequence ID" value="HGL40045.1"/>
    <property type="molecule type" value="Genomic_DNA"/>
</dbReference>